<dbReference type="AlphaFoldDB" id="A0A060X5F3"/>
<feature type="transmembrane region" description="Helical" evidence="10">
    <location>
        <begin position="75"/>
        <end position="94"/>
    </location>
</feature>
<evidence type="ECO:0000256" key="4">
    <source>
        <dbReference type="ARBA" id="ARBA00022989"/>
    </source>
</evidence>
<proteinExistence type="inferred from homology"/>
<feature type="transmembrane region" description="Helical" evidence="10">
    <location>
        <begin position="419"/>
        <end position="440"/>
    </location>
</feature>
<dbReference type="STRING" id="8022.A0A060X5F3"/>
<feature type="transmembrane region" description="Helical" evidence="10">
    <location>
        <begin position="452"/>
        <end position="471"/>
    </location>
</feature>
<dbReference type="InterPro" id="IPR017452">
    <property type="entry name" value="GPCR_Rhodpsn_7TM"/>
</dbReference>
<feature type="transmembrane region" description="Helical" evidence="10">
    <location>
        <begin position="195"/>
        <end position="216"/>
    </location>
</feature>
<sequence>MEPTTDYNYSAYYDDTERLDTSEGQPCNNANVKEFGRVFLPTFYSLVFIVGVIGNGVVVYVLVKFRRTRSMTDLCLLNLALSDLFFVISLPFWSHYATAAEWLLGDFMCRLVTGLYMLGFYGSIFFMVILTVDRYVVIVHSHKMARLRSVRVGVTLSLLMWALSLCASLPTIIFTKSGLTTCKPEYPEGSMWRQVSYLEMNVLGLLLPLSVMVICYCRIVPMLVNIKTTKKHKAIKLIIIIVVVFFCFWTPYNVVILLRYLEEQSYFGDCTTHKNIDLAMQWTEVIAFTHCCLNPIIYAFVGQKFMSLVLKLLRKWMPMCFTRPNISELSERKSSVYSRSSEITSTRLISFPARLFQPAHTLSPEGGLQHSICTSEKKRLGKMNTTEATSTDDYSGDDYNGSPCSTGTSLTQGSNYQPILFYLVFTLGLTGNSLVLWVLLKYMKLKTMTDICLLNLALSDLLLALSLPLWAYHAQGHEFEGNSPCKIMAGVYQVGFYSSILFVTLMSVDRYLAIVHAVAAMRARTLRYGALASIIVWVASIGAALPEAIFAAEVWEDDEDSGSSCQRIYPENTEKTWKLLRNFGENGVGLVLCLPIVVFCYISILTVLQRLRNSKKDRAMKLIFAIVGVFVVSWVPYNIVVFLQTLQMFDIGNSCEASTQLDKAMEVTETIALAHCCVNPVIYAFVGEKFRKCLGTVLSRYPLCKKLSKHAMVSSRGSENETSNTAVNPILQYRFVILSKQGLLSLALEKALFSLLVKFEILSNSLLLCRHIAIIHTKVGMEGKYLNLLGGVYLSHKYSKPSADSSSRMLGKIVLRKWRSWLREDEIIIVTLWFLGTVVL</sequence>
<evidence type="ECO:0000256" key="2">
    <source>
        <dbReference type="ARBA" id="ARBA00022475"/>
    </source>
</evidence>
<feature type="transmembrane region" description="Helical" evidence="10">
    <location>
        <begin position="587"/>
        <end position="608"/>
    </location>
</feature>
<dbReference type="PROSITE" id="PS00237">
    <property type="entry name" value="G_PROTEIN_RECEP_F1_1"/>
    <property type="match status" value="2"/>
</dbReference>
<dbReference type="CDD" id="cd14984">
    <property type="entry name" value="7tmA_Chemokine_R"/>
    <property type="match status" value="2"/>
</dbReference>
<evidence type="ECO:0000256" key="8">
    <source>
        <dbReference type="ARBA" id="ARBA00023224"/>
    </source>
</evidence>
<evidence type="ECO:0000256" key="6">
    <source>
        <dbReference type="ARBA" id="ARBA00023136"/>
    </source>
</evidence>
<keyword evidence="4 10" id="KW-1133">Transmembrane helix</keyword>
<evidence type="ECO:0000256" key="9">
    <source>
        <dbReference type="RuleBase" id="RU000688"/>
    </source>
</evidence>
<evidence type="ECO:0000256" key="7">
    <source>
        <dbReference type="ARBA" id="ARBA00023170"/>
    </source>
</evidence>
<dbReference type="Proteomes" id="UP000193380">
    <property type="component" value="Unassembled WGS sequence"/>
</dbReference>
<evidence type="ECO:0000313" key="13">
    <source>
        <dbReference type="Proteomes" id="UP000193380"/>
    </source>
</evidence>
<evidence type="ECO:0000313" key="12">
    <source>
        <dbReference type="EMBL" id="CDQ72090.1"/>
    </source>
</evidence>
<comment type="similarity">
    <text evidence="9">Belongs to the G-protein coupled receptor 1 family.</text>
</comment>
<evidence type="ECO:0000256" key="10">
    <source>
        <dbReference type="SAM" id="Phobius"/>
    </source>
</evidence>
<dbReference type="GO" id="GO:0019957">
    <property type="term" value="F:C-C chemokine binding"/>
    <property type="evidence" value="ECO:0007669"/>
    <property type="project" value="TreeGrafter"/>
</dbReference>
<keyword evidence="3 9" id="KW-0812">Transmembrane</keyword>
<dbReference type="GO" id="GO:0007204">
    <property type="term" value="P:positive regulation of cytosolic calcium ion concentration"/>
    <property type="evidence" value="ECO:0007669"/>
    <property type="project" value="TreeGrafter"/>
</dbReference>
<dbReference type="GO" id="GO:0060326">
    <property type="term" value="P:cell chemotaxis"/>
    <property type="evidence" value="ECO:0007669"/>
    <property type="project" value="TreeGrafter"/>
</dbReference>
<dbReference type="GO" id="GO:0019722">
    <property type="term" value="P:calcium-mediated signaling"/>
    <property type="evidence" value="ECO:0007669"/>
    <property type="project" value="TreeGrafter"/>
</dbReference>
<dbReference type="InterPro" id="IPR000355">
    <property type="entry name" value="Chemokine_rcpt"/>
</dbReference>
<dbReference type="PANTHER" id="PTHR10489">
    <property type="entry name" value="CELL ADHESION MOLECULE"/>
    <property type="match status" value="1"/>
</dbReference>
<accession>A0A060X5F3</accession>
<keyword evidence="6 10" id="KW-0472">Membrane</keyword>
<dbReference type="GO" id="GO:0006955">
    <property type="term" value="P:immune response"/>
    <property type="evidence" value="ECO:0007669"/>
    <property type="project" value="TreeGrafter"/>
</dbReference>
<dbReference type="EMBL" id="FR904811">
    <property type="protein sequence ID" value="CDQ72090.1"/>
    <property type="molecule type" value="Genomic_DNA"/>
</dbReference>
<feature type="transmembrane region" description="Helical" evidence="10">
    <location>
        <begin position="620"/>
        <end position="643"/>
    </location>
</feature>
<gene>
    <name evidence="12" type="ORF">GSONMT00030070001</name>
</gene>
<dbReference type="GO" id="GO:0016493">
    <property type="term" value="F:C-C chemokine receptor activity"/>
    <property type="evidence" value="ECO:0007669"/>
    <property type="project" value="TreeGrafter"/>
</dbReference>
<feature type="transmembrane region" description="Helical" evidence="10">
    <location>
        <begin position="525"/>
        <end position="545"/>
    </location>
</feature>
<feature type="domain" description="G-protein coupled receptors family 1 profile" evidence="11">
    <location>
        <begin position="431"/>
        <end position="683"/>
    </location>
</feature>
<dbReference type="Gene3D" id="1.20.1070.10">
    <property type="entry name" value="Rhodopsin 7-helix transmembrane proteins"/>
    <property type="match status" value="2"/>
</dbReference>
<evidence type="ECO:0000256" key="3">
    <source>
        <dbReference type="ARBA" id="ARBA00022692"/>
    </source>
</evidence>
<dbReference type="SUPFAM" id="SSF81321">
    <property type="entry name" value="Family A G protein-coupled receptor-like"/>
    <property type="match status" value="2"/>
</dbReference>
<evidence type="ECO:0000256" key="5">
    <source>
        <dbReference type="ARBA" id="ARBA00023040"/>
    </source>
</evidence>
<dbReference type="PANTHER" id="PTHR10489:SF686">
    <property type="entry name" value="C-C CHEMOKINE RECEPTOR TYPE 5"/>
    <property type="match status" value="1"/>
</dbReference>
<dbReference type="InterPro" id="IPR050119">
    <property type="entry name" value="CCR1-9-like"/>
</dbReference>
<comment type="subcellular location">
    <subcellularLocation>
        <location evidence="1">Cell membrane</location>
        <topology evidence="1">Multi-pass membrane protein</topology>
    </subcellularLocation>
</comment>
<dbReference type="GO" id="GO:0009897">
    <property type="term" value="C:external side of plasma membrane"/>
    <property type="evidence" value="ECO:0007669"/>
    <property type="project" value="TreeGrafter"/>
</dbReference>
<feature type="transmembrane region" description="Helical" evidence="10">
    <location>
        <begin position="237"/>
        <end position="261"/>
    </location>
</feature>
<keyword evidence="8 9" id="KW-0807">Transducer</keyword>
<feature type="transmembrane region" description="Helical" evidence="10">
    <location>
        <begin position="491"/>
        <end position="513"/>
    </location>
</feature>
<keyword evidence="7 9" id="KW-0675">Receptor</keyword>
<name>A0A060X5F3_ONCMY</name>
<protein>
    <recommendedName>
        <fullName evidence="11">G-protein coupled receptors family 1 profile domain-containing protein</fullName>
    </recommendedName>
</protein>
<dbReference type="PRINTS" id="PR00237">
    <property type="entry name" value="GPCRRHODOPSN"/>
</dbReference>
<dbReference type="Pfam" id="PF00001">
    <property type="entry name" value="7tm_1"/>
    <property type="match status" value="2"/>
</dbReference>
<feature type="domain" description="G-protein coupled receptors family 1 profile" evidence="11">
    <location>
        <begin position="54"/>
        <end position="298"/>
    </location>
</feature>
<evidence type="ECO:0000259" key="11">
    <source>
        <dbReference type="PROSITE" id="PS50262"/>
    </source>
</evidence>
<evidence type="ECO:0000256" key="1">
    <source>
        <dbReference type="ARBA" id="ARBA00004651"/>
    </source>
</evidence>
<feature type="transmembrane region" description="Helical" evidence="10">
    <location>
        <begin position="43"/>
        <end position="63"/>
    </location>
</feature>
<organism evidence="12 13">
    <name type="scientific">Oncorhynchus mykiss</name>
    <name type="common">Rainbow trout</name>
    <name type="synonym">Salmo gairdneri</name>
    <dbReference type="NCBI Taxonomy" id="8022"/>
    <lineage>
        <taxon>Eukaryota</taxon>
        <taxon>Metazoa</taxon>
        <taxon>Chordata</taxon>
        <taxon>Craniata</taxon>
        <taxon>Vertebrata</taxon>
        <taxon>Euteleostomi</taxon>
        <taxon>Actinopterygii</taxon>
        <taxon>Neopterygii</taxon>
        <taxon>Teleostei</taxon>
        <taxon>Protacanthopterygii</taxon>
        <taxon>Salmoniformes</taxon>
        <taxon>Salmonidae</taxon>
        <taxon>Salmoninae</taxon>
        <taxon>Oncorhynchus</taxon>
    </lineage>
</organism>
<dbReference type="PROSITE" id="PS50262">
    <property type="entry name" value="G_PROTEIN_RECEP_F1_2"/>
    <property type="match status" value="2"/>
</dbReference>
<dbReference type="FunFam" id="1.20.1070.10:FF:000026">
    <property type="entry name" value="C-C chemokine receptor type 5"/>
    <property type="match status" value="2"/>
</dbReference>
<feature type="transmembrane region" description="Helical" evidence="10">
    <location>
        <begin position="152"/>
        <end position="175"/>
    </location>
</feature>
<reference evidence="12" key="2">
    <citation type="submission" date="2014-03" db="EMBL/GenBank/DDBJ databases">
        <authorList>
            <person name="Genoscope - CEA"/>
        </authorList>
    </citation>
    <scope>NUCLEOTIDE SEQUENCE</scope>
</reference>
<keyword evidence="2" id="KW-1003">Cell membrane</keyword>
<dbReference type="PaxDb" id="8022-A0A060X5F3"/>
<keyword evidence="5 9" id="KW-0297">G-protein coupled receptor</keyword>
<dbReference type="PRINTS" id="PR00657">
    <property type="entry name" value="CCCHEMOKINER"/>
</dbReference>
<dbReference type="InterPro" id="IPR000276">
    <property type="entry name" value="GPCR_Rhodpsn"/>
</dbReference>
<feature type="transmembrane region" description="Helical" evidence="10">
    <location>
        <begin position="114"/>
        <end position="132"/>
    </location>
</feature>
<reference evidence="12" key="1">
    <citation type="journal article" date="2014" name="Nat. Commun.">
        <title>The rainbow trout genome provides novel insights into evolution after whole-genome duplication in vertebrates.</title>
        <authorList>
            <person name="Berthelot C."/>
            <person name="Brunet F."/>
            <person name="Chalopin D."/>
            <person name="Juanchich A."/>
            <person name="Bernard M."/>
            <person name="Noel B."/>
            <person name="Bento P."/>
            <person name="Da Silva C."/>
            <person name="Labadie K."/>
            <person name="Alberti A."/>
            <person name="Aury J.M."/>
            <person name="Louis A."/>
            <person name="Dehais P."/>
            <person name="Bardou P."/>
            <person name="Montfort J."/>
            <person name="Klopp C."/>
            <person name="Cabau C."/>
            <person name="Gaspin C."/>
            <person name="Thorgaard G.H."/>
            <person name="Boussaha M."/>
            <person name="Quillet E."/>
            <person name="Guyomard R."/>
            <person name="Galiana D."/>
            <person name="Bobe J."/>
            <person name="Volff J.N."/>
            <person name="Genet C."/>
            <person name="Wincker P."/>
            <person name="Jaillon O."/>
            <person name="Roest Crollius H."/>
            <person name="Guiguen Y."/>
        </authorList>
    </citation>
    <scope>NUCLEOTIDE SEQUENCE [LARGE SCALE GENOMIC DNA]</scope>
</reference>